<dbReference type="EMBL" id="KL142392">
    <property type="protein sequence ID" value="KDR71502.1"/>
    <property type="molecule type" value="Genomic_DNA"/>
</dbReference>
<keyword evidence="2" id="KW-0436">Ligase</keyword>
<dbReference type="GO" id="GO:0005886">
    <property type="term" value="C:plasma membrane"/>
    <property type="evidence" value="ECO:0007669"/>
    <property type="project" value="TreeGrafter"/>
</dbReference>
<feature type="domain" description="AMP-dependent synthetase/ligase" evidence="7">
    <location>
        <begin position="104"/>
        <end position="534"/>
    </location>
</feature>
<evidence type="ECO:0000313" key="9">
    <source>
        <dbReference type="Proteomes" id="UP000027222"/>
    </source>
</evidence>
<dbReference type="GO" id="GO:0005811">
    <property type="term" value="C:lipid droplet"/>
    <property type="evidence" value="ECO:0007669"/>
    <property type="project" value="TreeGrafter"/>
</dbReference>
<dbReference type="SUPFAM" id="SSF56801">
    <property type="entry name" value="Acetyl-CoA synthetase-like"/>
    <property type="match status" value="1"/>
</dbReference>
<dbReference type="InterPro" id="IPR042099">
    <property type="entry name" value="ANL_N_sf"/>
</dbReference>
<keyword evidence="3" id="KW-0547">Nucleotide-binding</keyword>
<organism evidence="8 9">
    <name type="scientific">Galerina marginata (strain CBS 339.88)</name>
    <dbReference type="NCBI Taxonomy" id="685588"/>
    <lineage>
        <taxon>Eukaryota</taxon>
        <taxon>Fungi</taxon>
        <taxon>Dikarya</taxon>
        <taxon>Basidiomycota</taxon>
        <taxon>Agaricomycotina</taxon>
        <taxon>Agaricomycetes</taxon>
        <taxon>Agaricomycetidae</taxon>
        <taxon>Agaricales</taxon>
        <taxon>Agaricineae</taxon>
        <taxon>Strophariaceae</taxon>
        <taxon>Galerina</taxon>
    </lineage>
</organism>
<dbReference type="PROSITE" id="PS00455">
    <property type="entry name" value="AMP_BINDING"/>
    <property type="match status" value="1"/>
</dbReference>
<evidence type="ECO:0000256" key="2">
    <source>
        <dbReference type="ARBA" id="ARBA00022598"/>
    </source>
</evidence>
<protein>
    <recommendedName>
        <fullName evidence="7">AMP-dependent synthetase/ligase domain-containing protein</fullName>
    </recommendedName>
</protein>
<keyword evidence="4" id="KW-0067">ATP-binding</keyword>
<evidence type="ECO:0000259" key="7">
    <source>
        <dbReference type="Pfam" id="PF00501"/>
    </source>
</evidence>
<name>A0A067SNB6_GALM3</name>
<evidence type="ECO:0000256" key="3">
    <source>
        <dbReference type="ARBA" id="ARBA00022741"/>
    </source>
</evidence>
<dbReference type="Pfam" id="PF00501">
    <property type="entry name" value="AMP-binding"/>
    <property type="match status" value="1"/>
</dbReference>
<dbReference type="PANTHER" id="PTHR43272">
    <property type="entry name" value="LONG-CHAIN-FATTY-ACID--COA LIGASE"/>
    <property type="match status" value="1"/>
</dbReference>
<comment type="similarity">
    <text evidence="1">Belongs to the ATP-dependent AMP-binding enzyme family.</text>
</comment>
<evidence type="ECO:0000256" key="1">
    <source>
        <dbReference type="ARBA" id="ARBA00006432"/>
    </source>
</evidence>
<dbReference type="HOGENOM" id="CLU_000022_45_2_1"/>
<dbReference type="PANTHER" id="PTHR43272:SF83">
    <property type="entry name" value="ACYL-COA SYNTHETASE LONG-CHAIN, ISOFORM J"/>
    <property type="match status" value="1"/>
</dbReference>
<dbReference type="Gene3D" id="3.40.50.12780">
    <property type="entry name" value="N-terminal domain of ligase-like"/>
    <property type="match status" value="1"/>
</dbReference>
<dbReference type="GO" id="GO:0035336">
    <property type="term" value="P:long-chain fatty-acyl-CoA metabolic process"/>
    <property type="evidence" value="ECO:0007669"/>
    <property type="project" value="TreeGrafter"/>
</dbReference>
<evidence type="ECO:0000256" key="5">
    <source>
        <dbReference type="ARBA" id="ARBA00036813"/>
    </source>
</evidence>
<feature type="region of interest" description="Disordered" evidence="6">
    <location>
        <begin position="496"/>
        <end position="517"/>
    </location>
</feature>
<reference evidence="9" key="1">
    <citation type="journal article" date="2014" name="Proc. Natl. Acad. Sci. U.S.A.">
        <title>Extensive sampling of basidiomycete genomes demonstrates inadequacy of the white-rot/brown-rot paradigm for wood decay fungi.</title>
        <authorList>
            <person name="Riley R."/>
            <person name="Salamov A.A."/>
            <person name="Brown D.W."/>
            <person name="Nagy L.G."/>
            <person name="Floudas D."/>
            <person name="Held B.W."/>
            <person name="Levasseur A."/>
            <person name="Lombard V."/>
            <person name="Morin E."/>
            <person name="Otillar R."/>
            <person name="Lindquist E.A."/>
            <person name="Sun H."/>
            <person name="LaButti K.M."/>
            <person name="Schmutz J."/>
            <person name="Jabbour D."/>
            <person name="Luo H."/>
            <person name="Baker S.E."/>
            <person name="Pisabarro A.G."/>
            <person name="Walton J.D."/>
            <person name="Blanchette R.A."/>
            <person name="Henrissat B."/>
            <person name="Martin F."/>
            <person name="Cullen D."/>
            <person name="Hibbett D.S."/>
            <person name="Grigoriev I.V."/>
        </authorList>
    </citation>
    <scope>NUCLEOTIDE SEQUENCE [LARGE SCALE GENOMIC DNA]</scope>
    <source>
        <strain evidence="9">CBS 339.88</strain>
    </source>
</reference>
<accession>A0A067SNB6</accession>
<gene>
    <name evidence="8" type="ORF">GALMADRAFT_102472</name>
</gene>
<feature type="compositionally biased region" description="Low complexity" evidence="6">
    <location>
        <begin position="501"/>
        <end position="515"/>
    </location>
</feature>
<dbReference type="OrthoDB" id="1700726at2759"/>
<dbReference type="Proteomes" id="UP000027222">
    <property type="component" value="Unassembled WGS sequence"/>
</dbReference>
<proteinExistence type="inferred from homology"/>
<dbReference type="InterPro" id="IPR000873">
    <property type="entry name" value="AMP-dep_synth/lig_dom"/>
</dbReference>
<evidence type="ECO:0000313" key="8">
    <source>
        <dbReference type="EMBL" id="KDR71502.1"/>
    </source>
</evidence>
<dbReference type="AlphaFoldDB" id="A0A067SNB6"/>
<evidence type="ECO:0000256" key="4">
    <source>
        <dbReference type="ARBA" id="ARBA00022840"/>
    </source>
</evidence>
<dbReference type="GO" id="GO:0005783">
    <property type="term" value="C:endoplasmic reticulum"/>
    <property type="evidence" value="ECO:0007669"/>
    <property type="project" value="TreeGrafter"/>
</dbReference>
<dbReference type="GO" id="GO:0005524">
    <property type="term" value="F:ATP binding"/>
    <property type="evidence" value="ECO:0007669"/>
    <property type="project" value="UniProtKB-KW"/>
</dbReference>
<sequence>MSSLNLRPQGYFGSGTVEIAPPERPGEGGIRRLTVEKDALVTQPVPGVDTIPDVIDYAARVHGDMKAMGWRDVLDVHEEKKEVKKVVDGKETTETKTWKYFELSDYKFIDYVELKETISEISRAFVDLGIGKDDVVDLFAQTSPNWQLISHACALISTTVATAYDTLGESGLTHSLNEPKCIGIFTNPDLLSMLIKVLPQTPSVKFVFYDGSPESSMIEKIHSMRSENPIRAIHINELRSTGRSISSSVLDSRRPNRDTLACIMYTSGSTGAPKGVCLTHGNLIAAVGAVNSVFGPHLPAGGRFIAYLPLAHVLEYVVELCAIFVGITCGYARPKTLTDASVRNCQGDLSALKPNVMFGVPAVWETIRKAVMGKVNSGGFVTKHFFNLALGLKKYAGPWIPGVNWLVDTVVLQKIKEAVGGDIHFAVNGGAAISKDTQEFFNLAVMPLTQGYGLTETCGMGAFLPPELLTFESVGVPGPCLEIKLLDCPDMGYFSSTEPQTSDSSTGGSSMSNSSHLPQGEICLRGESVTKGYFNRPDLNDDESIFTKDRWFRTGDIGQWNEDGTLSIIDRMKNLVKLQSGEYIALERLEAIYKSCDFVSNLCVHASSEMQQPIAIIYPHEHNLRHALQGSSSGGGGSPKDMDFAKLCKDPRARKAVLQECNALAKKNGFARMEMLSDVILTPEEWTPKNGMVTAAQKVNRSKVKEAFKDEIEAIRKKQGGS</sequence>
<dbReference type="GO" id="GO:0004467">
    <property type="term" value="F:long-chain fatty acid-CoA ligase activity"/>
    <property type="evidence" value="ECO:0007669"/>
    <property type="project" value="UniProtKB-EC"/>
</dbReference>
<dbReference type="InterPro" id="IPR020845">
    <property type="entry name" value="AMP-binding_CS"/>
</dbReference>
<comment type="catalytic activity">
    <reaction evidence="5">
        <text>a long-chain fatty acid + ATP + CoA = a long-chain fatty acyl-CoA + AMP + diphosphate</text>
        <dbReference type="Rhea" id="RHEA:15421"/>
        <dbReference type="ChEBI" id="CHEBI:30616"/>
        <dbReference type="ChEBI" id="CHEBI:33019"/>
        <dbReference type="ChEBI" id="CHEBI:57287"/>
        <dbReference type="ChEBI" id="CHEBI:57560"/>
        <dbReference type="ChEBI" id="CHEBI:83139"/>
        <dbReference type="ChEBI" id="CHEBI:456215"/>
        <dbReference type="EC" id="6.2.1.3"/>
    </reaction>
</comment>
<dbReference type="STRING" id="685588.A0A067SNB6"/>
<keyword evidence="9" id="KW-1185">Reference proteome</keyword>
<evidence type="ECO:0000256" key="6">
    <source>
        <dbReference type="SAM" id="MobiDB-lite"/>
    </source>
</evidence>